<evidence type="ECO:0000256" key="3">
    <source>
        <dbReference type="ARBA" id="ARBA00022475"/>
    </source>
</evidence>
<feature type="transmembrane region" description="Helical" evidence="7">
    <location>
        <begin position="100"/>
        <end position="117"/>
    </location>
</feature>
<dbReference type="InterPro" id="IPR036259">
    <property type="entry name" value="MFS_trans_sf"/>
</dbReference>
<dbReference type="Gene3D" id="1.20.1250.20">
    <property type="entry name" value="MFS general substrate transporter like domains"/>
    <property type="match status" value="1"/>
</dbReference>
<feature type="transmembrane region" description="Helical" evidence="7">
    <location>
        <begin position="167"/>
        <end position="184"/>
    </location>
</feature>
<evidence type="ECO:0000256" key="6">
    <source>
        <dbReference type="ARBA" id="ARBA00023136"/>
    </source>
</evidence>
<accession>A0ABP3HTZ0</accession>
<proteinExistence type="predicted"/>
<dbReference type="CDD" id="cd06173">
    <property type="entry name" value="MFS_MefA_like"/>
    <property type="match status" value="1"/>
</dbReference>
<evidence type="ECO:0000313" key="9">
    <source>
        <dbReference type="Proteomes" id="UP001500063"/>
    </source>
</evidence>
<evidence type="ECO:0000256" key="4">
    <source>
        <dbReference type="ARBA" id="ARBA00022692"/>
    </source>
</evidence>
<dbReference type="PANTHER" id="PTHR23513">
    <property type="entry name" value="INTEGRAL MEMBRANE EFFLUX PROTEIN-RELATED"/>
    <property type="match status" value="1"/>
</dbReference>
<evidence type="ECO:0000256" key="7">
    <source>
        <dbReference type="SAM" id="Phobius"/>
    </source>
</evidence>
<evidence type="ECO:0000256" key="1">
    <source>
        <dbReference type="ARBA" id="ARBA00004429"/>
    </source>
</evidence>
<keyword evidence="2" id="KW-0813">Transport</keyword>
<dbReference type="Pfam" id="PF07690">
    <property type="entry name" value="MFS_1"/>
    <property type="match status" value="1"/>
</dbReference>
<evidence type="ECO:0000256" key="5">
    <source>
        <dbReference type="ARBA" id="ARBA00022989"/>
    </source>
</evidence>
<feature type="transmembrane region" description="Helical" evidence="7">
    <location>
        <begin position="12"/>
        <end position="35"/>
    </location>
</feature>
<feature type="transmembrane region" description="Helical" evidence="7">
    <location>
        <begin position="376"/>
        <end position="396"/>
    </location>
</feature>
<dbReference type="Proteomes" id="UP001500063">
    <property type="component" value="Unassembled WGS sequence"/>
</dbReference>
<feature type="transmembrane region" description="Helical" evidence="7">
    <location>
        <begin position="352"/>
        <end position="370"/>
    </location>
</feature>
<reference evidence="9" key="1">
    <citation type="journal article" date="2019" name="Int. J. Syst. Evol. Microbiol.">
        <title>The Global Catalogue of Microorganisms (GCM) 10K type strain sequencing project: providing services to taxonomists for standard genome sequencing and annotation.</title>
        <authorList>
            <consortium name="The Broad Institute Genomics Platform"/>
            <consortium name="The Broad Institute Genome Sequencing Center for Infectious Disease"/>
            <person name="Wu L."/>
            <person name="Ma J."/>
        </authorList>
    </citation>
    <scope>NUCLEOTIDE SEQUENCE [LARGE SCALE GENOMIC DNA]</scope>
    <source>
        <strain evidence="9">JCM 4565</strain>
    </source>
</reference>
<comment type="subcellular location">
    <subcellularLocation>
        <location evidence="1">Cell inner membrane</location>
        <topology evidence="1">Multi-pass membrane protein</topology>
    </subcellularLocation>
</comment>
<dbReference type="InterPro" id="IPR011701">
    <property type="entry name" value="MFS"/>
</dbReference>
<dbReference type="RefSeq" id="WP_344124234.1">
    <property type="nucleotide sequence ID" value="NZ_BAAABW010000042.1"/>
</dbReference>
<dbReference type="PANTHER" id="PTHR23513:SF9">
    <property type="entry name" value="ENTEROBACTIN EXPORTER ENTS"/>
    <property type="match status" value="1"/>
</dbReference>
<keyword evidence="5 7" id="KW-1133">Transmembrane helix</keyword>
<feature type="transmembrane region" description="Helical" evidence="7">
    <location>
        <begin position="226"/>
        <end position="249"/>
    </location>
</feature>
<protein>
    <recommendedName>
        <fullName evidence="10">MFS transporter</fullName>
    </recommendedName>
</protein>
<feature type="transmembrane region" description="Helical" evidence="7">
    <location>
        <begin position="261"/>
        <end position="282"/>
    </location>
</feature>
<dbReference type="EMBL" id="BAAABW010000042">
    <property type="protein sequence ID" value="GAA0380449.1"/>
    <property type="molecule type" value="Genomic_DNA"/>
</dbReference>
<name>A0ABP3HTZ0_9ACTN</name>
<feature type="transmembrane region" description="Helical" evidence="7">
    <location>
        <begin position="41"/>
        <end position="61"/>
    </location>
</feature>
<organism evidence="8 9">
    <name type="scientific">Streptomyces blastmyceticus</name>
    <dbReference type="NCBI Taxonomy" id="68180"/>
    <lineage>
        <taxon>Bacteria</taxon>
        <taxon>Bacillati</taxon>
        <taxon>Actinomycetota</taxon>
        <taxon>Actinomycetes</taxon>
        <taxon>Kitasatosporales</taxon>
        <taxon>Streptomycetaceae</taxon>
        <taxon>Streptomyces</taxon>
    </lineage>
</organism>
<comment type="caution">
    <text evidence="8">The sequence shown here is derived from an EMBL/GenBank/DDBJ whole genome shotgun (WGS) entry which is preliminary data.</text>
</comment>
<evidence type="ECO:0008006" key="10">
    <source>
        <dbReference type="Google" id="ProtNLM"/>
    </source>
</evidence>
<feature type="transmembrane region" description="Helical" evidence="7">
    <location>
        <begin position="73"/>
        <end position="94"/>
    </location>
</feature>
<feature type="transmembrane region" description="Helical" evidence="7">
    <location>
        <begin position="289"/>
        <end position="306"/>
    </location>
</feature>
<gene>
    <name evidence="8" type="ORF">GCM10010319_68620</name>
</gene>
<feature type="transmembrane region" description="Helical" evidence="7">
    <location>
        <begin position="138"/>
        <end position="161"/>
    </location>
</feature>
<dbReference type="SUPFAM" id="SSF103473">
    <property type="entry name" value="MFS general substrate transporter"/>
    <property type="match status" value="1"/>
</dbReference>
<keyword evidence="4 7" id="KW-0812">Transmembrane</keyword>
<evidence type="ECO:0000256" key="2">
    <source>
        <dbReference type="ARBA" id="ARBA00022448"/>
    </source>
</evidence>
<feature type="transmembrane region" description="Helical" evidence="7">
    <location>
        <begin position="312"/>
        <end position="332"/>
    </location>
</feature>
<evidence type="ECO:0000313" key="8">
    <source>
        <dbReference type="EMBL" id="GAA0380449.1"/>
    </source>
</evidence>
<keyword evidence="9" id="KW-1185">Reference proteome</keyword>
<keyword evidence="3" id="KW-1003">Cell membrane</keyword>
<sequence length="426" mass="43890">MKLRGDRVARTMLGAIAVSSVGVGIHTLAMGQLLYSRTGSPAAFALVLTLQGIAAFCVLPVCGPLVDALNSKWVYALCGLGRAVTVLGIVAIAATPGRGAVPAIMAAAVLLAVFDNAERSALFKLTAHHVNEAHIARFNSMIGVAFQAGALSGMALLGLILTWGSPGQALLVDVAMSLCCALVVSRMRLTTAENNPAFSARMVCTAVAATVGEWRRMLARYRDDKVVFVMIALCAGDFVFANGLSTLVVPLAGVSAGGQGWYIAALEATFAIGMISASFFTGRLVSQRLLPLWLLCQAAGAGLLALGTSSPVHFVAFFLSGFANLNSLTWLLTSLQQRADEGDKGKMASLRLLAIGLGTAVLLPVVGRSAEVSLDIGFGSLAIAMATFALIGTWVARTYALRSTGAAAGAGTTEDEVRSAVPAGSG</sequence>
<keyword evidence="6 7" id="KW-0472">Membrane</keyword>